<feature type="chain" id="PRO_5046037782" evidence="1">
    <location>
        <begin position="29"/>
        <end position="286"/>
    </location>
</feature>
<evidence type="ECO:0000256" key="1">
    <source>
        <dbReference type="SAM" id="SignalP"/>
    </source>
</evidence>
<accession>A0ABT6DNE5</accession>
<evidence type="ECO:0000313" key="4">
    <source>
        <dbReference type="Proteomes" id="UP001152321"/>
    </source>
</evidence>
<evidence type="ECO:0000313" key="3">
    <source>
        <dbReference type="EMBL" id="MDG0817459.1"/>
    </source>
</evidence>
<feature type="signal peptide" evidence="1">
    <location>
        <begin position="1"/>
        <end position="28"/>
    </location>
</feature>
<sequence length="286" mass="32119">MFGSCVLNRGVSLLFVTLLFPVFVWAQAQQGTVVGDEAQVYQDPDFDSPIITVVPMGSVYSISKAKKGPFYKIRVKPGTVGWIVDSDIHPGVFKVTPETQAEVEKLKEQQALESKKRPFFATRYWGPVAEYLNYTEDTMGDERSAGTLFYGLKWNGYNTIFSGEIYTDAEILFHSGAPSYYQDLTGQSAGGFIVNANFLLQTVSSVSKSMLFYYGFGPTWRYSHFDLHLTNGSTVSEYSADDMALGILFDVGVGYRIGRVSVRTDARYYWEKNKYYGLGVNLGWEF</sequence>
<dbReference type="Gene3D" id="2.30.30.40">
    <property type="entry name" value="SH3 Domains"/>
    <property type="match status" value="1"/>
</dbReference>
<comment type="caution">
    <text evidence="3">The sequence shown here is derived from an EMBL/GenBank/DDBJ whole genome shotgun (WGS) entry which is preliminary data.</text>
</comment>
<evidence type="ECO:0000259" key="2">
    <source>
        <dbReference type="PROSITE" id="PS51781"/>
    </source>
</evidence>
<name>A0ABT6DNE5_9BACT</name>
<proteinExistence type="predicted"/>
<reference evidence="3" key="1">
    <citation type="submission" date="2022-08" db="EMBL/GenBank/DDBJ databases">
        <title>Novel Bdellovibrio Species Isolated from Svalbard: Designation Bdellovibrio svalbardensis.</title>
        <authorList>
            <person name="Mitchell R.J."/>
            <person name="Choi S.Y."/>
        </authorList>
    </citation>
    <scope>NUCLEOTIDE SEQUENCE</scope>
    <source>
        <strain evidence="3">PAP01</strain>
    </source>
</reference>
<organism evidence="3 4">
    <name type="scientific">Bdellovibrio svalbardensis</name>
    <dbReference type="NCBI Taxonomy" id="2972972"/>
    <lineage>
        <taxon>Bacteria</taxon>
        <taxon>Pseudomonadati</taxon>
        <taxon>Bdellovibrionota</taxon>
        <taxon>Bdellovibrionia</taxon>
        <taxon>Bdellovibrionales</taxon>
        <taxon>Pseudobdellovibrionaceae</taxon>
        <taxon>Bdellovibrio</taxon>
    </lineage>
</organism>
<dbReference type="InterPro" id="IPR003646">
    <property type="entry name" value="SH3-like_bac-type"/>
</dbReference>
<gene>
    <name evidence="3" type="ORF">NWE73_13840</name>
</gene>
<dbReference type="Proteomes" id="UP001152321">
    <property type="component" value="Unassembled WGS sequence"/>
</dbReference>
<feature type="domain" description="SH3b" evidence="2">
    <location>
        <begin position="28"/>
        <end position="92"/>
    </location>
</feature>
<protein>
    <submittedName>
        <fullName evidence="3">SH3 domain-containing protein</fullName>
    </submittedName>
</protein>
<dbReference type="EMBL" id="JANRMI010000004">
    <property type="protein sequence ID" value="MDG0817459.1"/>
    <property type="molecule type" value="Genomic_DNA"/>
</dbReference>
<dbReference type="RefSeq" id="WP_277578932.1">
    <property type="nucleotide sequence ID" value="NZ_JANRMI010000004.1"/>
</dbReference>
<keyword evidence="4" id="KW-1185">Reference proteome</keyword>
<dbReference type="PROSITE" id="PS51781">
    <property type="entry name" value="SH3B"/>
    <property type="match status" value="1"/>
</dbReference>
<keyword evidence="1" id="KW-0732">Signal</keyword>